<dbReference type="OrthoDB" id="751756at2759"/>
<feature type="region of interest" description="Disordered" evidence="4">
    <location>
        <begin position="641"/>
        <end position="667"/>
    </location>
</feature>
<keyword evidence="8" id="KW-1185">Reference proteome</keyword>
<keyword evidence="2" id="KW-0863">Zinc-finger</keyword>
<gene>
    <name evidence="7" type="ORF">D8674_025900</name>
</gene>
<dbReference type="InterPro" id="IPR007527">
    <property type="entry name" value="Znf_SWIM"/>
</dbReference>
<reference evidence="7 8" key="3">
    <citation type="submission" date="2019-11" db="EMBL/GenBank/DDBJ databases">
        <title>A de novo genome assembly of a pear dwarfing rootstock.</title>
        <authorList>
            <person name="Wang F."/>
            <person name="Wang J."/>
            <person name="Li S."/>
            <person name="Zhang Y."/>
            <person name="Fang M."/>
            <person name="Ma L."/>
            <person name="Zhao Y."/>
            <person name="Jiang S."/>
        </authorList>
    </citation>
    <scope>NUCLEOTIDE SEQUENCE [LARGE SCALE GENOMIC DNA]</scope>
    <source>
        <strain evidence="7">S2</strain>
        <tissue evidence="7">Leaf</tissue>
    </source>
</reference>
<organism evidence="7 8">
    <name type="scientific">Pyrus ussuriensis x Pyrus communis</name>
    <dbReference type="NCBI Taxonomy" id="2448454"/>
    <lineage>
        <taxon>Eukaryota</taxon>
        <taxon>Viridiplantae</taxon>
        <taxon>Streptophyta</taxon>
        <taxon>Embryophyta</taxon>
        <taxon>Tracheophyta</taxon>
        <taxon>Spermatophyta</taxon>
        <taxon>Magnoliopsida</taxon>
        <taxon>eudicotyledons</taxon>
        <taxon>Gunneridae</taxon>
        <taxon>Pentapetalae</taxon>
        <taxon>rosids</taxon>
        <taxon>fabids</taxon>
        <taxon>Rosales</taxon>
        <taxon>Rosaceae</taxon>
        <taxon>Amygdaloideae</taxon>
        <taxon>Maleae</taxon>
        <taxon>Pyrus</taxon>
    </lineage>
</organism>
<dbReference type="SMART" id="SM00575">
    <property type="entry name" value="ZnF_PMZ"/>
    <property type="match status" value="1"/>
</dbReference>
<evidence type="ECO:0000256" key="4">
    <source>
        <dbReference type="SAM" id="MobiDB-lite"/>
    </source>
</evidence>
<keyword evidence="5" id="KW-0472">Membrane</keyword>
<dbReference type="Proteomes" id="UP000327157">
    <property type="component" value="Chromosome 5"/>
</dbReference>
<dbReference type="AlphaFoldDB" id="A0A5N5I5E4"/>
<evidence type="ECO:0000256" key="2">
    <source>
        <dbReference type="ARBA" id="ARBA00022771"/>
    </source>
</evidence>
<accession>A0A5N5I5E4</accession>
<reference evidence="7 8" key="1">
    <citation type="submission" date="2019-09" db="EMBL/GenBank/DDBJ databases">
        <authorList>
            <person name="Ou C."/>
        </authorList>
    </citation>
    <scope>NUCLEOTIDE SEQUENCE [LARGE SCALE GENOMIC DNA]</scope>
    <source>
        <strain evidence="7">S2</strain>
        <tissue evidence="7">Leaf</tissue>
    </source>
</reference>
<keyword evidence="3" id="KW-0862">Zinc</keyword>
<keyword evidence="1" id="KW-0479">Metal-binding</keyword>
<proteinExistence type="predicted"/>
<evidence type="ECO:0000256" key="3">
    <source>
        <dbReference type="ARBA" id="ARBA00022833"/>
    </source>
</evidence>
<dbReference type="GO" id="GO:0008270">
    <property type="term" value="F:zinc ion binding"/>
    <property type="evidence" value="ECO:0007669"/>
    <property type="project" value="UniProtKB-KW"/>
</dbReference>
<dbReference type="EMBL" id="SMOL01000004">
    <property type="protein sequence ID" value="KAB2635366.1"/>
    <property type="molecule type" value="Genomic_DNA"/>
</dbReference>
<evidence type="ECO:0000256" key="5">
    <source>
        <dbReference type="SAM" id="Phobius"/>
    </source>
</evidence>
<evidence type="ECO:0000313" key="8">
    <source>
        <dbReference type="Proteomes" id="UP000327157"/>
    </source>
</evidence>
<protein>
    <submittedName>
        <fullName evidence="7">Protein FAR1-RELATED SEQUENCE 5-like</fullName>
    </submittedName>
</protein>
<sequence length="777" mass="89631">MPSLYEMVVYSDAEAFQVCNAYALRKGFSLRKGHIRRDKSNNVTQRDFLCSKEGFPLFKDSCNDNMVDKLTTRTGCKALIRFSVNQGVWKISHVNSIHNHELAKPEERQFLRSGRKIHDAHAGVISSMVDAGIKPAEEVGGAENVGFTKKDCQNFLYRKKFETMEGGDAQSLFNHFKERQAKDSKFFYSIQVDQLNRMTNFFWRDDRSRLDYDCFGGALCFDTTFRTNKYNLICAVFVGVNHHWKNVLLGCAFLLDESTESFIWLFKTFLESMGNKQPKTVFTDEDQAMANAIEQVFTGTRHRLCTWHIAHNATKNISSLYANPEFRTHFNKVFGGCQSVPEFEVAWDSMTSKFNLQTHPWLNKLYNLRNKWCLIGAYSCDLNGLFSCIYIMFLYLDTFSANMKSTQRVESTNNVFHQMCTKTTNIIEFVLYYEKKLEDMRLTELQEDFRCKQGMPRLKVISGILCHAAEVYTNKIFKFFEIEYMSCLIVRLREVSNEEGVTIYEATEEGHKRVNTIEFISHTSMVSYSCKMYEAKGILCRHALRVFDSKYLTSIPTQYVLKRWTKTVKEGMLLSSDLDDSSPQGNLKSAQSLRLSQLMHKGNSLFSLASMSNWGAHIVSEKLSEAMKLVEKDIKAKKASDKVKKKNSLSTSGVQDDDQHILDPPTVRAKGVTNKRLKSALEKSKKVAKVRYTSKMSPPNTVVSGNTHSIWYFILFIVNILYYYVMNICTLAEQHNQEYINAPSNMTTLYPSFHDFYNQVCIETYIWSYKSQFVLSF</sequence>
<feature type="transmembrane region" description="Helical" evidence="5">
    <location>
        <begin position="709"/>
        <end position="725"/>
    </location>
</feature>
<dbReference type="Pfam" id="PF03101">
    <property type="entry name" value="FAR1"/>
    <property type="match status" value="1"/>
</dbReference>
<keyword evidence="5" id="KW-1133">Transmembrane helix</keyword>
<dbReference type="Pfam" id="PF04434">
    <property type="entry name" value="SWIM"/>
    <property type="match status" value="1"/>
</dbReference>
<evidence type="ECO:0000256" key="1">
    <source>
        <dbReference type="ARBA" id="ARBA00022723"/>
    </source>
</evidence>
<dbReference type="PANTHER" id="PTHR47718">
    <property type="entry name" value="OS01G0519700 PROTEIN"/>
    <property type="match status" value="1"/>
</dbReference>
<dbReference type="InterPro" id="IPR018289">
    <property type="entry name" value="MULE_transposase_dom"/>
</dbReference>
<name>A0A5N5I5E4_9ROSA</name>
<keyword evidence="5" id="KW-0812">Transmembrane</keyword>
<dbReference type="PANTHER" id="PTHR47718:SF17">
    <property type="entry name" value="PROTEIN FAR1-RELATED SEQUENCE 5-LIKE"/>
    <property type="match status" value="1"/>
</dbReference>
<dbReference type="InterPro" id="IPR006564">
    <property type="entry name" value="Znf_PMZ"/>
</dbReference>
<comment type="caution">
    <text evidence="7">The sequence shown here is derived from an EMBL/GenBank/DDBJ whole genome shotgun (WGS) entry which is preliminary data.</text>
</comment>
<reference evidence="8" key="2">
    <citation type="submission" date="2019-10" db="EMBL/GenBank/DDBJ databases">
        <title>A de novo genome assembly of a pear dwarfing rootstock.</title>
        <authorList>
            <person name="Wang F."/>
            <person name="Wang J."/>
            <person name="Li S."/>
            <person name="Zhang Y."/>
            <person name="Fang M."/>
            <person name="Ma L."/>
            <person name="Zhao Y."/>
            <person name="Jiang S."/>
        </authorList>
    </citation>
    <scope>NUCLEOTIDE SEQUENCE [LARGE SCALE GENOMIC DNA]</scope>
</reference>
<dbReference type="Pfam" id="PF10551">
    <property type="entry name" value="MULE"/>
    <property type="match status" value="1"/>
</dbReference>
<dbReference type="InterPro" id="IPR004330">
    <property type="entry name" value="FAR1_DNA_bnd_dom"/>
</dbReference>
<evidence type="ECO:0000313" key="7">
    <source>
        <dbReference type="EMBL" id="KAB2635366.1"/>
    </source>
</evidence>
<evidence type="ECO:0000259" key="6">
    <source>
        <dbReference type="SMART" id="SM00575"/>
    </source>
</evidence>
<feature type="domain" description="Zinc finger PMZ-type" evidence="6">
    <location>
        <begin position="526"/>
        <end position="553"/>
    </location>
</feature>